<feature type="domain" description="Transposase IS200-like" evidence="1">
    <location>
        <begin position="9"/>
        <end position="149"/>
    </location>
</feature>
<dbReference type="Gene3D" id="3.30.70.1290">
    <property type="entry name" value="Transposase IS200-like"/>
    <property type="match status" value="1"/>
</dbReference>
<dbReference type="SMART" id="SM01321">
    <property type="entry name" value="Y1_Tnp"/>
    <property type="match status" value="1"/>
</dbReference>
<evidence type="ECO:0000313" key="3">
    <source>
        <dbReference type="Proteomes" id="UP001165460"/>
    </source>
</evidence>
<accession>A0ABS9ZXV0</accession>
<name>A0ABS9ZXV0_9SPHI</name>
<dbReference type="PANTHER" id="PTHR36966:SF1">
    <property type="entry name" value="REP-ASSOCIATED TYROSINE TRANSPOSASE"/>
    <property type="match status" value="1"/>
</dbReference>
<keyword evidence="3" id="KW-1185">Reference proteome</keyword>
<reference evidence="2" key="1">
    <citation type="submission" date="2022-03" db="EMBL/GenBank/DDBJ databases">
        <authorList>
            <person name="Woo C.Y."/>
        </authorList>
    </citation>
    <scope>NUCLEOTIDE SEQUENCE</scope>
    <source>
        <strain evidence="2">CYS-01</strain>
    </source>
</reference>
<dbReference type="NCBIfam" id="NF047646">
    <property type="entry name" value="REP_Tyr_transpos"/>
    <property type="match status" value="1"/>
</dbReference>
<protein>
    <submittedName>
        <fullName evidence="2">Transposase</fullName>
    </submittedName>
</protein>
<dbReference type="Pfam" id="PF01797">
    <property type="entry name" value="Y1_Tnp"/>
    <property type="match status" value="1"/>
</dbReference>
<dbReference type="InterPro" id="IPR052715">
    <property type="entry name" value="RAYT_transposase"/>
</dbReference>
<dbReference type="Proteomes" id="UP001165460">
    <property type="component" value="Unassembled WGS sequence"/>
</dbReference>
<dbReference type="PANTHER" id="PTHR36966">
    <property type="entry name" value="REP-ASSOCIATED TYROSINE TRANSPOSASE"/>
    <property type="match status" value="1"/>
</dbReference>
<comment type="caution">
    <text evidence="2">The sequence shown here is derived from an EMBL/GenBank/DDBJ whole genome shotgun (WGS) entry which is preliminary data.</text>
</comment>
<dbReference type="SUPFAM" id="SSF143422">
    <property type="entry name" value="Transposase IS200-like"/>
    <property type="match status" value="1"/>
</dbReference>
<sequence length="183" mass="21605">MATRYRFGDNSLPHFITFAVVNWIDVFSRECYREIVVESLKFCIAEKGLNLNAWIIMSNHIHLIASAKEGFELTAIIRDLKKYTAKMVISEIENNQRESRKDWMLWMFKRAGARNSNNKVYQFWQQDNHPIELSTNKMIEQRLNYLHENPVTSGLVTEAQYYKYSSATDYYEEGRGLVPILFM</sequence>
<gene>
    <name evidence="2" type="ORF">MMF97_10360</name>
</gene>
<dbReference type="EMBL" id="JALGBH010000002">
    <property type="protein sequence ID" value="MCJ0743115.1"/>
    <property type="molecule type" value="Genomic_DNA"/>
</dbReference>
<organism evidence="2 3">
    <name type="scientific">Pedobacter montanisoli</name>
    <dbReference type="NCBI Taxonomy" id="2923277"/>
    <lineage>
        <taxon>Bacteria</taxon>
        <taxon>Pseudomonadati</taxon>
        <taxon>Bacteroidota</taxon>
        <taxon>Sphingobacteriia</taxon>
        <taxon>Sphingobacteriales</taxon>
        <taxon>Sphingobacteriaceae</taxon>
        <taxon>Pedobacter</taxon>
    </lineage>
</organism>
<dbReference type="InterPro" id="IPR036515">
    <property type="entry name" value="Transposase_17_sf"/>
</dbReference>
<dbReference type="InterPro" id="IPR002686">
    <property type="entry name" value="Transposase_17"/>
</dbReference>
<dbReference type="RefSeq" id="WP_243362184.1">
    <property type="nucleotide sequence ID" value="NZ_JALGBH010000002.1"/>
</dbReference>
<evidence type="ECO:0000259" key="1">
    <source>
        <dbReference type="SMART" id="SM01321"/>
    </source>
</evidence>
<proteinExistence type="predicted"/>
<evidence type="ECO:0000313" key="2">
    <source>
        <dbReference type="EMBL" id="MCJ0743115.1"/>
    </source>
</evidence>